<dbReference type="Proteomes" id="UP001139308">
    <property type="component" value="Unassembled WGS sequence"/>
</dbReference>
<dbReference type="AlphaFoldDB" id="A0A9X1UHS7"/>
<dbReference type="EMBL" id="JAKLJA010000029">
    <property type="protein sequence ID" value="MCG5076959.1"/>
    <property type="molecule type" value="Genomic_DNA"/>
</dbReference>
<comment type="caution">
    <text evidence="3">The sequence shown here is derived from an EMBL/GenBank/DDBJ whole genome shotgun (WGS) entry which is preliminary data.</text>
</comment>
<proteinExistence type="inferred from homology"/>
<dbReference type="Pfam" id="PF00582">
    <property type="entry name" value="Usp"/>
    <property type="match status" value="2"/>
</dbReference>
<dbReference type="Gene3D" id="3.40.50.12370">
    <property type="match status" value="1"/>
</dbReference>
<feature type="domain" description="UspA" evidence="2">
    <location>
        <begin position="226"/>
        <end position="274"/>
    </location>
</feature>
<organism evidence="3 4">
    <name type="scientific">Paraburkholderia tagetis</name>
    <dbReference type="NCBI Taxonomy" id="2913261"/>
    <lineage>
        <taxon>Bacteria</taxon>
        <taxon>Pseudomonadati</taxon>
        <taxon>Pseudomonadota</taxon>
        <taxon>Betaproteobacteria</taxon>
        <taxon>Burkholderiales</taxon>
        <taxon>Burkholderiaceae</taxon>
        <taxon>Paraburkholderia</taxon>
    </lineage>
</organism>
<keyword evidence="4" id="KW-1185">Reference proteome</keyword>
<dbReference type="InterPro" id="IPR006015">
    <property type="entry name" value="Universal_stress_UspA"/>
</dbReference>
<dbReference type="CDD" id="cd00293">
    <property type="entry name" value="USP-like"/>
    <property type="match status" value="2"/>
</dbReference>
<dbReference type="SUPFAM" id="SSF52402">
    <property type="entry name" value="Adenine nucleotide alpha hydrolases-like"/>
    <property type="match status" value="2"/>
</dbReference>
<name>A0A9X1UHS7_9BURK</name>
<dbReference type="RefSeq" id="WP_238466866.1">
    <property type="nucleotide sequence ID" value="NZ_JAKLJA010000029.1"/>
</dbReference>
<evidence type="ECO:0000259" key="2">
    <source>
        <dbReference type="Pfam" id="PF00582"/>
    </source>
</evidence>
<dbReference type="InterPro" id="IPR006016">
    <property type="entry name" value="UspA"/>
</dbReference>
<reference evidence="3" key="1">
    <citation type="submission" date="2022-01" db="EMBL/GenBank/DDBJ databases">
        <title>Genome sequence and assembly of Parabukholderia sp. RG36.</title>
        <authorList>
            <person name="Chhetri G."/>
        </authorList>
    </citation>
    <scope>NUCLEOTIDE SEQUENCE</scope>
    <source>
        <strain evidence="3">RG36</strain>
    </source>
</reference>
<comment type="similarity">
    <text evidence="1">Belongs to the universal stress protein A family.</text>
</comment>
<gene>
    <name evidence="3" type="ORF">L5014_27055</name>
</gene>
<dbReference type="PANTHER" id="PTHR46268:SF15">
    <property type="entry name" value="UNIVERSAL STRESS PROTEIN HP_0031"/>
    <property type="match status" value="1"/>
</dbReference>
<dbReference type="PRINTS" id="PR01438">
    <property type="entry name" value="UNVRSLSTRESS"/>
</dbReference>
<protein>
    <submittedName>
        <fullName evidence="3">Universal stress protein</fullName>
    </submittedName>
</protein>
<sequence length="276" mass="30367">MEYRSILVHLDESQHALTRLDVALHVAKRHGAHVSALFAPAVPEHSAAYALILDGEYWAQCQREHEDHRRALEHRFFSRLAEARLKGAWRTASHAQHELLKRARFADLIVLGQSDPDDVDASLSNRLQARVVLSAGRPVLLVPYVGGFRTVGERVMVAWDAGQSAARALHDALPFMRLAQRTELVTFTPAHKNSDRVPGADIGLVLARHGLEMQVTELHPPPTLQVGDALLSHASQTGCDLIVMGAYGHARWKELLLGGVTQTVLGSMSVPVLMSH</sequence>
<feature type="domain" description="UspA" evidence="2">
    <location>
        <begin position="3"/>
        <end position="143"/>
    </location>
</feature>
<evidence type="ECO:0000313" key="3">
    <source>
        <dbReference type="EMBL" id="MCG5076959.1"/>
    </source>
</evidence>
<dbReference type="PANTHER" id="PTHR46268">
    <property type="entry name" value="STRESS RESPONSE PROTEIN NHAX"/>
    <property type="match status" value="1"/>
</dbReference>
<evidence type="ECO:0000256" key="1">
    <source>
        <dbReference type="ARBA" id="ARBA00008791"/>
    </source>
</evidence>
<evidence type="ECO:0000313" key="4">
    <source>
        <dbReference type="Proteomes" id="UP001139308"/>
    </source>
</evidence>
<accession>A0A9X1UHS7</accession>